<keyword evidence="1" id="KW-0694">RNA-binding</keyword>
<dbReference type="OrthoDB" id="6513042at2759"/>
<dbReference type="GO" id="GO:0031380">
    <property type="term" value="C:nuclear RNA-directed RNA polymerase complex"/>
    <property type="evidence" value="ECO:0007669"/>
    <property type="project" value="TreeGrafter"/>
</dbReference>
<sequence length="1267" mass="145447">MEFYIPDIPASANSKQIKASLAEVFRKHYIFAFDLYHWNNRRNRNVKEARIVIHDFTVAEEIFRKYHTPPPRNILRGTRIIKIKSKAAHPILIHGSAITLMKSTRREPIPEHLIKALKAENTRKMKQATERAPPTDRPYKKTIPFEGFEVGVWTTDPRDTTLPMYSSFYHSKWTGNFRLTRAAVQVELTKHQAGTTTKQYILCLNSTVRHAMVVHESPGAAYFIISLSWAPKFYEKEVLSQPGLLDPLDPLISFYRNMQKSGTKFRVSSLDEKHANIAPYCFVYRFRLKNPHDAQRILSIGSIQGFFDVSEERCKHQWVTYDFQKSMAGLHAQLEAMPFSVAFQLQTLVYNGILLPHRVKELLGAVREALKLTFSSAKTEDVVSSVLKSWVDGWKPQSPTDNARDWLTDSIILDFKQTLERKEQSTEYMLLMKFHRKENQVLIHRVMITPTGIYASGPNLEPKNRVLRQYSEYLNHFIRVTLVDEDGGDLRFERGVDGRKIYDERFLPCLMPGSDAINIAGRRFNFLGFSQSSLRSHTAWFMADIWDPKRGWITVDRVIRSLGDFGTIRFPGKCAARIGQAFTDTVANIKVEAGIVTYRRDIKRRAPDGKEYTFSDGCGTISPKLLDLIVKKGGFDTDRFLPTIFQIRFKGAKGVVSLDNRIRDVQMNLRDSMVKFEAQENHNTFEICMSITKPLQLYLNRHLIKVLEDRGVPKENFIKLQNEALSDLREMTLSADHAAYFLQYQSRCIQAEIPFLIRELYQQGWNYQEDKFLRQVVEFSLLNTLREMKYRARIPVQKGFTLIGILDETGYLDEGEIYCPIKKEGEQRWALKGRVAICKSPSLHPGDVQVVKAIEVALNSPLRELTNCVVFSQRGNRDLPNMLSGGDLDGDLYHVWWDPRLMPTRPAEPAEYATGQKGQELDRPVTQVDIAKFFLDFMRNDRLGAISIAHIIHADQSPIGVYSEECLKCAQLASKAVDFPKTGVPVAMNELPRTPNARPDFLAPSPQVNLHSGGKVKLLHQDHDDSDDDEDYSNPTSPVNLNVVDADDPFTPVQQFLYYESKNALGHLFRAIDEEKFIKAWENTAERYESHGPNHLLQKVQQHMIHHVDMKKVGEVYEFAKHLRISYEQNMRDLAQTFATTRRNEPLSEVETFIGCIIGTESHRQSRYQRDCAESLRGEVNRLITQVMARIRHGSEKDVVEDGRYDGRTLERAMACVFMSLTARDDGEEGRSFGWLATAVGLKELSRRGIKVQTEDLAERMARMMVR</sequence>
<dbReference type="Proteomes" id="UP000015100">
    <property type="component" value="Unassembled WGS sequence"/>
</dbReference>
<dbReference type="InterPro" id="IPR057596">
    <property type="entry name" value="RDRP_core"/>
</dbReference>
<feature type="region of interest" description="Disordered" evidence="2">
    <location>
        <begin position="1019"/>
        <end position="1040"/>
    </location>
</feature>
<keyword evidence="6" id="KW-1185">Reference proteome</keyword>
<dbReference type="InterPro" id="IPR007855">
    <property type="entry name" value="RDRP"/>
</dbReference>
<evidence type="ECO:0000256" key="1">
    <source>
        <dbReference type="RuleBase" id="RU363098"/>
    </source>
</evidence>
<comment type="similarity">
    <text evidence="1">Belongs to the RdRP family.</text>
</comment>
<dbReference type="PANTHER" id="PTHR23079">
    <property type="entry name" value="RNA-DEPENDENT RNA POLYMERASE"/>
    <property type="match status" value="1"/>
</dbReference>
<feature type="domain" description="RDRP core" evidence="3">
    <location>
        <begin position="448"/>
        <end position="1072"/>
    </location>
</feature>
<keyword evidence="1" id="KW-0548">Nucleotidyltransferase</keyword>
<dbReference type="HOGENOM" id="CLU_001366_2_0_1"/>
<evidence type="ECO:0000259" key="4">
    <source>
        <dbReference type="Pfam" id="PF25358"/>
    </source>
</evidence>
<evidence type="ECO:0000313" key="5">
    <source>
        <dbReference type="EMBL" id="EPS45504.1"/>
    </source>
</evidence>
<gene>
    <name evidence="5" type="ORF">H072_539</name>
</gene>
<evidence type="ECO:0000313" key="6">
    <source>
        <dbReference type="Proteomes" id="UP000015100"/>
    </source>
</evidence>
<name>S8ARL9_DACHA</name>
<dbReference type="GO" id="GO:0030422">
    <property type="term" value="P:siRNA processing"/>
    <property type="evidence" value="ECO:0007669"/>
    <property type="project" value="TreeGrafter"/>
</dbReference>
<keyword evidence="1" id="KW-0696">RNA-directed RNA polymerase</keyword>
<dbReference type="GO" id="GO:0003968">
    <property type="term" value="F:RNA-directed RNA polymerase activity"/>
    <property type="evidence" value="ECO:0007669"/>
    <property type="project" value="UniProtKB-KW"/>
</dbReference>
<organism evidence="5 6">
    <name type="scientific">Dactylellina haptotyla (strain CBS 200.50)</name>
    <name type="common">Nematode-trapping fungus</name>
    <name type="synonym">Monacrosporium haptotylum</name>
    <dbReference type="NCBI Taxonomy" id="1284197"/>
    <lineage>
        <taxon>Eukaryota</taxon>
        <taxon>Fungi</taxon>
        <taxon>Dikarya</taxon>
        <taxon>Ascomycota</taxon>
        <taxon>Pezizomycotina</taxon>
        <taxon>Orbiliomycetes</taxon>
        <taxon>Orbiliales</taxon>
        <taxon>Orbiliaceae</taxon>
        <taxon>Dactylellina</taxon>
    </lineage>
</organism>
<reference evidence="6" key="2">
    <citation type="submission" date="2013-04" db="EMBL/GenBank/DDBJ databases">
        <title>Genomic mechanisms accounting for the adaptation to parasitism in nematode-trapping fungi.</title>
        <authorList>
            <person name="Ahren D.G."/>
        </authorList>
    </citation>
    <scope>NUCLEOTIDE SEQUENCE [LARGE SCALE GENOMIC DNA]</scope>
    <source>
        <strain evidence="6">CBS 200.50</strain>
    </source>
</reference>
<keyword evidence="1" id="KW-0808">Transferase</keyword>
<comment type="catalytic activity">
    <reaction evidence="1">
        <text>RNA(n) + a ribonucleoside 5'-triphosphate = RNA(n+1) + diphosphate</text>
        <dbReference type="Rhea" id="RHEA:21248"/>
        <dbReference type="Rhea" id="RHEA-COMP:14527"/>
        <dbReference type="Rhea" id="RHEA-COMP:17342"/>
        <dbReference type="ChEBI" id="CHEBI:33019"/>
        <dbReference type="ChEBI" id="CHEBI:61557"/>
        <dbReference type="ChEBI" id="CHEBI:140395"/>
        <dbReference type="EC" id="2.7.7.48"/>
    </reaction>
</comment>
<comment type="caution">
    <text evidence="5">The sequence shown here is derived from an EMBL/GenBank/DDBJ whole genome shotgun (WGS) entry which is preliminary data.</text>
</comment>
<reference evidence="5 6" key="1">
    <citation type="journal article" date="2013" name="PLoS Genet.">
        <title>Genomic mechanisms accounting for the adaptation to parasitism in nematode-trapping fungi.</title>
        <authorList>
            <person name="Meerupati T."/>
            <person name="Andersson K.M."/>
            <person name="Friman E."/>
            <person name="Kumar D."/>
            <person name="Tunlid A."/>
            <person name="Ahren D."/>
        </authorList>
    </citation>
    <scope>NUCLEOTIDE SEQUENCE [LARGE SCALE GENOMIC DNA]</scope>
    <source>
        <strain evidence="5 6">CBS 200.50</strain>
    </source>
</reference>
<feature type="domain" description="RdRP-like PH" evidence="4">
    <location>
        <begin position="142"/>
        <end position="302"/>
    </location>
</feature>
<dbReference type="PANTHER" id="PTHR23079:SF17">
    <property type="entry name" value="RNA-DEPENDENT RNA POLYMERASE"/>
    <property type="match status" value="1"/>
</dbReference>
<dbReference type="OMA" id="PNAVTLY"/>
<dbReference type="InterPro" id="IPR057503">
    <property type="entry name" value="PH_RdRP"/>
</dbReference>
<accession>S8ARL9</accession>
<dbReference type="EC" id="2.7.7.48" evidence="1"/>
<evidence type="ECO:0000259" key="3">
    <source>
        <dbReference type="Pfam" id="PF05183"/>
    </source>
</evidence>
<dbReference type="EMBL" id="AQGS01000014">
    <property type="protein sequence ID" value="EPS45504.1"/>
    <property type="molecule type" value="Genomic_DNA"/>
</dbReference>
<dbReference type="STRING" id="1284197.S8ARL9"/>
<dbReference type="Pfam" id="PF05183">
    <property type="entry name" value="RdRP"/>
    <property type="match status" value="1"/>
</dbReference>
<dbReference type="AlphaFoldDB" id="S8ARL9"/>
<proteinExistence type="inferred from homology"/>
<dbReference type="Pfam" id="PF25358">
    <property type="entry name" value="PH_fung_RdRP"/>
    <property type="match status" value="1"/>
</dbReference>
<protein>
    <recommendedName>
        <fullName evidence="1">RNA-dependent RNA polymerase</fullName>
        <ecNumber evidence="1">2.7.7.48</ecNumber>
    </recommendedName>
</protein>
<evidence type="ECO:0000256" key="2">
    <source>
        <dbReference type="SAM" id="MobiDB-lite"/>
    </source>
</evidence>
<dbReference type="GO" id="GO:0003723">
    <property type="term" value="F:RNA binding"/>
    <property type="evidence" value="ECO:0007669"/>
    <property type="project" value="UniProtKB-KW"/>
</dbReference>
<dbReference type="eggNOG" id="KOG0988">
    <property type="taxonomic scope" value="Eukaryota"/>
</dbReference>